<dbReference type="AlphaFoldDB" id="A0A9P8WAN0"/>
<keyword evidence="3" id="KW-0808">Transferase</keyword>
<dbReference type="GO" id="GO:0008168">
    <property type="term" value="F:methyltransferase activity"/>
    <property type="evidence" value="ECO:0007669"/>
    <property type="project" value="UniProtKB-KW"/>
</dbReference>
<dbReference type="Proteomes" id="UP000777438">
    <property type="component" value="Unassembled WGS sequence"/>
</dbReference>
<dbReference type="PANTHER" id="PTHR43591">
    <property type="entry name" value="METHYLTRANSFERASE"/>
    <property type="match status" value="1"/>
</dbReference>
<feature type="domain" description="Methyltransferase" evidence="2">
    <location>
        <begin position="42"/>
        <end position="139"/>
    </location>
</feature>
<reference evidence="3 4" key="1">
    <citation type="journal article" date="2021" name="Nat. Commun.">
        <title>Genetic determinants of endophytism in the Arabidopsis root mycobiome.</title>
        <authorList>
            <person name="Mesny F."/>
            <person name="Miyauchi S."/>
            <person name="Thiergart T."/>
            <person name="Pickel B."/>
            <person name="Atanasova L."/>
            <person name="Karlsson M."/>
            <person name="Huettel B."/>
            <person name="Barry K.W."/>
            <person name="Haridas S."/>
            <person name="Chen C."/>
            <person name="Bauer D."/>
            <person name="Andreopoulos W."/>
            <person name="Pangilinan J."/>
            <person name="LaButti K."/>
            <person name="Riley R."/>
            <person name="Lipzen A."/>
            <person name="Clum A."/>
            <person name="Drula E."/>
            <person name="Henrissat B."/>
            <person name="Kohler A."/>
            <person name="Grigoriev I.V."/>
            <person name="Martin F.M."/>
            <person name="Hacquard S."/>
        </authorList>
    </citation>
    <scope>NUCLEOTIDE SEQUENCE [LARGE SCALE GENOMIC DNA]</scope>
    <source>
        <strain evidence="3 4">MPI-CAGE-CH-0241</strain>
    </source>
</reference>
<evidence type="ECO:0000259" key="2">
    <source>
        <dbReference type="Pfam" id="PF13649"/>
    </source>
</evidence>
<evidence type="ECO:0000313" key="4">
    <source>
        <dbReference type="Proteomes" id="UP000777438"/>
    </source>
</evidence>
<gene>
    <name evidence="3" type="ORF">B0T10DRAFT_223432</name>
</gene>
<dbReference type="InterPro" id="IPR029063">
    <property type="entry name" value="SAM-dependent_MTases_sf"/>
</dbReference>
<accession>A0A9P8WAN0</accession>
<dbReference type="CDD" id="cd02440">
    <property type="entry name" value="AdoMet_MTases"/>
    <property type="match status" value="1"/>
</dbReference>
<dbReference type="SUPFAM" id="SSF53335">
    <property type="entry name" value="S-adenosyl-L-methionine-dependent methyltransferases"/>
    <property type="match status" value="1"/>
</dbReference>
<dbReference type="PANTHER" id="PTHR43591:SF105">
    <property type="entry name" value="METHYLTRANSFERASE DOMAIN-CONTAINING PROTEIN-RELATED"/>
    <property type="match status" value="1"/>
</dbReference>
<sequence length="274" mass="30113">MTALEHFDASAASYEANTAGCTVEVMEKCLSLLPEIDTDSVVLDNACGTGLSTHVLLRTLKDGSKPTIHVVDGAPKMVEISRKRFEAYENIHAKVAPGEDLSAFSDGTFSHSVTNMGLFFFADASKGARELFRTLAPGGTAVVTGWSDLGHLDSVHRVQKAIRPEDKPFQLPIAKEWFDLGHMKQVLSEAGFGTRVETSEVTAHWAADNLQDLVQNMTTRLAAAVMKEWTDEEKKKAEELFPEAMKPKYEEFTRSDGTKAVGLKMRAYIALCKK</sequence>
<dbReference type="Gene3D" id="3.40.50.150">
    <property type="entry name" value="Vaccinia Virus protein VP39"/>
    <property type="match status" value="1"/>
</dbReference>
<keyword evidence="3" id="KW-0489">Methyltransferase</keyword>
<dbReference type="EMBL" id="JAGPYM010000004">
    <property type="protein sequence ID" value="KAH6895663.1"/>
    <property type="molecule type" value="Genomic_DNA"/>
</dbReference>
<proteinExistence type="inferred from homology"/>
<comment type="similarity">
    <text evidence="1">Belongs to the methyltransferase superfamily. LaeA methyltransferase family.</text>
</comment>
<name>A0A9P8WAN0_9HYPO</name>
<dbReference type="Pfam" id="PF13649">
    <property type="entry name" value="Methyltransf_25"/>
    <property type="match status" value="1"/>
</dbReference>
<organism evidence="3 4">
    <name type="scientific">Thelonectria olida</name>
    <dbReference type="NCBI Taxonomy" id="1576542"/>
    <lineage>
        <taxon>Eukaryota</taxon>
        <taxon>Fungi</taxon>
        <taxon>Dikarya</taxon>
        <taxon>Ascomycota</taxon>
        <taxon>Pezizomycotina</taxon>
        <taxon>Sordariomycetes</taxon>
        <taxon>Hypocreomycetidae</taxon>
        <taxon>Hypocreales</taxon>
        <taxon>Nectriaceae</taxon>
        <taxon>Thelonectria</taxon>
    </lineage>
</organism>
<dbReference type="GO" id="GO:0032259">
    <property type="term" value="P:methylation"/>
    <property type="evidence" value="ECO:0007669"/>
    <property type="project" value="UniProtKB-KW"/>
</dbReference>
<evidence type="ECO:0000313" key="3">
    <source>
        <dbReference type="EMBL" id="KAH6895663.1"/>
    </source>
</evidence>
<comment type="caution">
    <text evidence="3">The sequence shown here is derived from an EMBL/GenBank/DDBJ whole genome shotgun (WGS) entry which is preliminary data.</text>
</comment>
<evidence type="ECO:0000256" key="1">
    <source>
        <dbReference type="ARBA" id="ARBA00038158"/>
    </source>
</evidence>
<keyword evidence="4" id="KW-1185">Reference proteome</keyword>
<dbReference type="InterPro" id="IPR041698">
    <property type="entry name" value="Methyltransf_25"/>
</dbReference>
<dbReference type="OrthoDB" id="2013972at2759"/>
<protein>
    <submittedName>
        <fullName evidence="3">S-adenosyl-L-methionine-dependent methyltransferase</fullName>
    </submittedName>
</protein>